<dbReference type="GO" id="GO:0007155">
    <property type="term" value="P:cell adhesion"/>
    <property type="evidence" value="ECO:0007669"/>
    <property type="project" value="InterPro"/>
</dbReference>
<comment type="caution">
    <text evidence="3">The sequence shown here is derived from an EMBL/GenBank/DDBJ whole genome shotgun (WGS) entry which is preliminary data.</text>
</comment>
<dbReference type="Proteomes" id="UP000321307">
    <property type="component" value="Unassembled WGS sequence"/>
</dbReference>
<feature type="domain" description="Fimbrial adhesin MrpH C-terminal" evidence="2">
    <location>
        <begin position="160"/>
        <end position="269"/>
    </location>
</feature>
<evidence type="ECO:0000259" key="2">
    <source>
        <dbReference type="Pfam" id="PF24223"/>
    </source>
</evidence>
<name>A0A9X9BXZ6_9GAMM</name>
<evidence type="ECO:0000256" key="1">
    <source>
        <dbReference type="SAM" id="SignalP"/>
    </source>
</evidence>
<protein>
    <recommendedName>
        <fullName evidence="2">Fimbrial adhesin MrpH C-terminal domain-containing protein</fullName>
    </recommendedName>
</protein>
<gene>
    <name evidence="3" type="ORF">FOT63_24200</name>
</gene>
<dbReference type="InterPro" id="IPR036937">
    <property type="entry name" value="Adhesion_dom_fimbrial_sf"/>
</dbReference>
<proteinExistence type="predicted"/>
<dbReference type="Pfam" id="PF24223">
    <property type="entry name" value="MrpH_C"/>
    <property type="match status" value="1"/>
</dbReference>
<dbReference type="AlphaFoldDB" id="A0A9X9BXZ6"/>
<keyword evidence="1" id="KW-0732">Signal</keyword>
<evidence type="ECO:0000313" key="3">
    <source>
        <dbReference type="EMBL" id="TXE23549.1"/>
    </source>
</evidence>
<accession>A0A9X9BXZ6</accession>
<feature type="chain" id="PRO_5040979906" description="Fimbrial adhesin MrpH C-terminal domain-containing protein" evidence="1">
    <location>
        <begin position="19"/>
        <end position="272"/>
    </location>
</feature>
<dbReference type="InterPro" id="IPR057010">
    <property type="entry name" value="MrpH_C"/>
</dbReference>
<dbReference type="GO" id="GO:0009289">
    <property type="term" value="C:pilus"/>
    <property type="evidence" value="ECO:0007669"/>
    <property type="project" value="InterPro"/>
</dbReference>
<dbReference type="Gene3D" id="2.60.40.1090">
    <property type="entry name" value="Fimbrial-type adhesion domain"/>
    <property type="match status" value="1"/>
</dbReference>
<organism evidence="3 4">
    <name type="scientific">Serratia ureilytica</name>
    <dbReference type="NCBI Taxonomy" id="300181"/>
    <lineage>
        <taxon>Bacteria</taxon>
        <taxon>Pseudomonadati</taxon>
        <taxon>Pseudomonadota</taxon>
        <taxon>Gammaproteobacteria</taxon>
        <taxon>Enterobacterales</taxon>
        <taxon>Yersiniaceae</taxon>
        <taxon>Serratia</taxon>
    </lineage>
</organism>
<sequence>MKKLFLGLLVLFFHPSYAGINVDWKLDSGGSVLRFTILSADFSGAPRDWDLECGGILSRPQCKITMSPGGFAAPVYSFDLPQKNKQKASALVAYWASNLPKTGAILDWDKWVKQNGGKSPCIVFNVGTNNTGWFADSCSGSVTEPPTIDPPKPPVSCSMSGNIDLRHGSLADSEVTGNRAESTAYVYCSGAAKVKVRALASVGSDSYTVNLRADGSLKSMLSVNGVVGNAGVTLDVPGGGWKAATFSSLLIAAGAPAPGDFSGSAVAVVDVL</sequence>
<dbReference type="EMBL" id="VOUP01000049">
    <property type="protein sequence ID" value="TXE23549.1"/>
    <property type="molecule type" value="Genomic_DNA"/>
</dbReference>
<dbReference type="RefSeq" id="WP_147839159.1">
    <property type="nucleotide sequence ID" value="NZ_JADTWK010000005.1"/>
</dbReference>
<feature type="signal peptide" evidence="1">
    <location>
        <begin position="1"/>
        <end position="18"/>
    </location>
</feature>
<reference evidence="3 4" key="1">
    <citation type="submission" date="2019-07" db="EMBL/GenBank/DDBJ databases">
        <title>Serratia strains were isolated from fresh produce.</title>
        <authorList>
            <person name="Cho G.-S."/>
            <person name="Stein M."/>
            <person name="Lee W."/>
            <person name="Suh S.H."/>
            <person name="Franz C.M.A.P."/>
        </authorList>
    </citation>
    <scope>NUCLEOTIDE SEQUENCE [LARGE SCALE GENOMIC DNA]</scope>
    <source>
        <strain evidence="3 4">S17</strain>
    </source>
</reference>
<evidence type="ECO:0000313" key="4">
    <source>
        <dbReference type="Proteomes" id="UP000321307"/>
    </source>
</evidence>